<dbReference type="Proteomes" id="UP000571324">
    <property type="component" value="Unassembled WGS sequence"/>
</dbReference>
<dbReference type="SUPFAM" id="SSF48726">
    <property type="entry name" value="Immunoglobulin"/>
    <property type="match status" value="1"/>
</dbReference>
<keyword evidence="3" id="KW-1185">Reference proteome</keyword>
<feature type="domain" description="Ig-like" evidence="1">
    <location>
        <begin position="2"/>
        <end position="71"/>
    </location>
</feature>
<evidence type="ECO:0000313" key="3">
    <source>
        <dbReference type="Proteomes" id="UP000571324"/>
    </source>
</evidence>
<organism evidence="2 3">
    <name type="scientific">Origma solitaria</name>
    <dbReference type="NCBI Taxonomy" id="720586"/>
    <lineage>
        <taxon>Eukaryota</taxon>
        <taxon>Metazoa</taxon>
        <taxon>Chordata</taxon>
        <taxon>Craniata</taxon>
        <taxon>Vertebrata</taxon>
        <taxon>Euteleostomi</taxon>
        <taxon>Archelosauria</taxon>
        <taxon>Archosauria</taxon>
        <taxon>Dinosauria</taxon>
        <taxon>Saurischia</taxon>
        <taxon>Theropoda</taxon>
        <taxon>Coelurosauria</taxon>
        <taxon>Aves</taxon>
        <taxon>Neognathae</taxon>
        <taxon>Neoaves</taxon>
        <taxon>Telluraves</taxon>
        <taxon>Australaves</taxon>
        <taxon>Passeriformes</taxon>
        <taxon>Meliphagoidea</taxon>
        <taxon>Acanthizidae</taxon>
        <taxon>Origma</taxon>
    </lineage>
</organism>
<reference evidence="2 3" key="1">
    <citation type="submission" date="2019-09" db="EMBL/GenBank/DDBJ databases">
        <title>Bird 10,000 Genomes (B10K) Project - Family phase.</title>
        <authorList>
            <person name="Zhang G."/>
        </authorList>
    </citation>
    <scope>NUCLEOTIDE SEQUENCE [LARGE SCALE GENOMIC DNA]</scope>
    <source>
        <strain evidence="2">B10K-DU-029-52</strain>
    </source>
</reference>
<proteinExistence type="predicted"/>
<dbReference type="PROSITE" id="PS50835">
    <property type="entry name" value="IG_LIKE"/>
    <property type="match status" value="1"/>
</dbReference>
<feature type="non-terminal residue" evidence="2">
    <location>
        <position position="101"/>
    </location>
</feature>
<dbReference type="AlphaFoldDB" id="A0A7K6CW42"/>
<comment type="caution">
    <text evidence="2">The sequence shown here is derived from an EMBL/GenBank/DDBJ whole genome shotgun (WGS) entry which is preliminary data.</text>
</comment>
<dbReference type="EMBL" id="VZRL01000831">
    <property type="protein sequence ID" value="NWV17812.1"/>
    <property type="molecule type" value="Genomic_DNA"/>
</dbReference>
<gene>
    <name evidence="2" type="primary">Fcrla</name>
    <name evidence="2" type="ORF">ORISOL_R16180</name>
</gene>
<dbReference type="OrthoDB" id="6151406at2759"/>
<dbReference type="InterPro" id="IPR036179">
    <property type="entry name" value="Ig-like_dom_sf"/>
</dbReference>
<evidence type="ECO:0000259" key="1">
    <source>
        <dbReference type="PROSITE" id="PS50835"/>
    </source>
</evidence>
<dbReference type="InterPro" id="IPR013783">
    <property type="entry name" value="Ig-like_fold"/>
</dbReference>
<dbReference type="Gene3D" id="2.60.40.10">
    <property type="entry name" value="Immunoglobulins"/>
    <property type="match status" value="1"/>
</dbReference>
<accession>A0A7K6CW42</accession>
<evidence type="ECO:0000313" key="2">
    <source>
        <dbReference type="EMBL" id="NWV17812.1"/>
    </source>
</evidence>
<name>A0A7K6CW42_9PASS</name>
<dbReference type="InterPro" id="IPR007110">
    <property type="entry name" value="Ig-like_dom"/>
</dbReference>
<feature type="non-terminal residue" evidence="2">
    <location>
        <position position="1"/>
    </location>
</feature>
<sequence>HPCLTDQLVLQVPAWALLEGYMVTLCCRVRKDTPVTRVRFYHKEMALGGPLRRTEQSLSSLQLHHSGRYLCGSLVGLGMSRWHMSAPVTVTVHGEHPHSLH</sequence>
<protein>
    <submittedName>
        <fullName evidence="2">FCRLA protein</fullName>
    </submittedName>
</protein>